<keyword evidence="3" id="KW-0862">Zinc</keyword>
<dbReference type="VEuPathDB" id="TriTrypDB:TcBrA4_0081560"/>
<dbReference type="VEuPathDB" id="TriTrypDB:ECC02_007593"/>
<evidence type="ECO:0000313" key="5">
    <source>
        <dbReference type="EMBL" id="PWU86584.1"/>
    </source>
</evidence>
<gene>
    <name evidence="5" type="ORF">C4B63_116g21</name>
</gene>
<dbReference type="VEuPathDB" id="TriTrypDB:C4B63_116g21"/>
<keyword evidence="1" id="KW-0479">Metal-binding</keyword>
<dbReference type="InterPro" id="IPR001876">
    <property type="entry name" value="Znf_RanBP2"/>
</dbReference>
<dbReference type="VEuPathDB" id="TriTrypDB:TCDM_09876"/>
<dbReference type="VEuPathDB" id="TriTrypDB:Tc_MARK_5012"/>
<sequence>MRRWPSIAKRILPRRKMRTDLSSMSSIAFEECFLLQHELSSGPNLFFLGGDGSFLAPSNCYYPLIVATLHQSKYSSDTVEFLWPLLLLTLHTTDVSLSLSEAHLFSGTSVMGYHCVRIVVDRLKRLSSTMSFHEDFTCIRLVMSLVASPLCLDDSFLVEIRNFHRPIPGYILRLILSLSATPSILDYIMDCELRKYSGKGIGPGPFVECLSGLLCNDHFFSSVHFQEMHAIAMNIVNNIGPSFDFLSIQWTPLLSKLSRVYMRQYEGESLAILHFKLLEMVPALETKMPLAYLVRVLGSLVDVCAEREDTRSLWRTIIDVASLAVRLHGNSQGGLQSIWKPFFKAAVTSKPTYLNYERVLEAYHVCAFQGNPLTLDRAAFSQVVRFLLGSINHLSLEETSASMRNFYCFLKEHPSVNFLWVLDSLLSLLSEIWKIHGEIASVIVQEFIKALQDDYFPSMRLSGVQLCDNPQIRPLLEKFCVVNKTEFWWECGCGTQIPASAKKCLMCLRKRNAAWTCVTCGAEYRGTDVEKSCMCGSENPRRLKAASMGLELCMNCGDVVLSSSGCIKCGNTYCEEIATRECSFCGKSYSQRAVCCPLCYAANEDKKPLLWRCDECEEYNHWTWSKCQRCPGRRRVGCIVTPLEPWVCGCRRRNHPCITGCETCSRAIYGAYTCNFCKSVSSKHSVFYLTLQSIKIRVIACQHCGHIHPRDQNVLCSPYLQRQCHQCGKKYLRSNLPLDSHCEFCNAFLRYNELNPFKCNSCEFKSLQTGFHCVSCLTPRSDLQFDDVYVWKCSQEILSQTALVSSHACGHWNYSWLSKCRFCGGGRAQSVYENRVRCSSWVCSECLHQNLPTDVFFCSRCNTGLQLIENCFICGIPHLNLTCAPNILDDTL</sequence>
<dbReference type="VEuPathDB" id="TriTrypDB:TcCLB.507787.130"/>
<dbReference type="GO" id="GO:0008270">
    <property type="term" value="F:zinc ion binding"/>
    <property type="evidence" value="ECO:0007669"/>
    <property type="project" value="UniProtKB-KW"/>
</dbReference>
<feature type="domain" description="RanBP2-type" evidence="4">
    <location>
        <begin position="611"/>
        <end position="630"/>
    </location>
</feature>
<comment type="caution">
    <text evidence="5">The sequence shown here is derived from an EMBL/GenBank/DDBJ whole genome shotgun (WGS) entry which is preliminary data.</text>
</comment>
<evidence type="ECO:0000313" key="6">
    <source>
        <dbReference type="Proteomes" id="UP000246121"/>
    </source>
</evidence>
<dbReference type="AlphaFoldDB" id="A0A2V2URA0"/>
<name>A0A2V2URA0_TRYCR</name>
<accession>A0A2V2URA0</accession>
<dbReference type="PROSITE" id="PS01358">
    <property type="entry name" value="ZF_RANBP2_1"/>
    <property type="match status" value="1"/>
</dbReference>
<dbReference type="VEuPathDB" id="TriTrypDB:TCDM_09875"/>
<evidence type="ECO:0000256" key="3">
    <source>
        <dbReference type="ARBA" id="ARBA00022833"/>
    </source>
</evidence>
<reference evidence="5 6" key="1">
    <citation type="journal article" date="2018" name="Microb. Genom.">
        <title>Expanding an expanded genome: long-read sequencing of Trypanosoma cruzi.</title>
        <authorList>
            <person name="Berna L."/>
            <person name="Rodriguez M."/>
            <person name="Chiribao M.L."/>
            <person name="Parodi-Talice A."/>
            <person name="Pita S."/>
            <person name="Rijo G."/>
            <person name="Alvarez-Valin F."/>
            <person name="Robello C."/>
        </authorList>
    </citation>
    <scope>NUCLEOTIDE SEQUENCE [LARGE SCALE GENOMIC DNA]</scope>
    <source>
        <strain evidence="5 6">Dm28c</strain>
    </source>
</reference>
<protein>
    <recommendedName>
        <fullName evidence="4">RanBP2-type domain-containing protein</fullName>
    </recommendedName>
</protein>
<dbReference type="VEuPathDB" id="TriTrypDB:C3747_226g20"/>
<evidence type="ECO:0000256" key="2">
    <source>
        <dbReference type="ARBA" id="ARBA00022771"/>
    </source>
</evidence>
<organism evidence="5 6">
    <name type="scientific">Trypanosoma cruzi</name>
    <dbReference type="NCBI Taxonomy" id="5693"/>
    <lineage>
        <taxon>Eukaryota</taxon>
        <taxon>Discoba</taxon>
        <taxon>Euglenozoa</taxon>
        <taxon>Kinetoplastea</taxon>
        <taxon>Metakinetoplastina</taxon>
        <taxon>Trypanosomatida</taxon>
        <taxon>Trypanosomatidae</taxon>
        <taxon>Trypanosoma</taxon>
        <taxon>Schizotrypanum</taxon>
    </lineage>
</organism>
<dbReference type="VEuPathDB" id="TriTrypDB:TcCLB.507625.80"/>
<evidence type="ECO:0000259" key="4">
    <source>
        <dbReference type="PROSITE" id="PS01358"/>
    </source>
</evidence>
<keyword evidence="2" id="KW-0863">Zinc-finger</keyword>
<dbReference type="Proteomes" id="UP000246121">
    <property type="component" value="Unassembled WGS sequence"/>
</dbReference>
<dbReference type="VEuPathDB" id="TriTrypDB:TcCL_NonESM05448"/>
<dbReference type="EMBL" id="PRFA01000116">
    <property type="protein sequence ID" value="PWU86584.1"/>
    <property type="molecule type" value="Genomic_DNA"/>
</dbReference>
<evidence type="ECO:0000256" key="1">
    <source>
        <dbReference type="ARBA" id="ARBA00022723"/>
    </source>
</evidence>
<proteinExistence type="predicted"/>
<dbReference type="SMART" id="SM00547">
    <property type="entry name" value="ZnF_RBZ"/>
    <property type="match status" value="2"/>
</dbReference>
<dbReference type="VEuPathDB" id="TriTrypDB:BCY84_00556"/>
<dbReference type="VEuPathDB" id="TriTrypDB:TCSYLVIO_006304"/>
<dbReference type="VEuPathDB" id="TriTrypDB:TcG_10168"/>